<feature type="compositionally biased region" description="Pro residues" evidence="1">
    <location>
        <begin position="34"/>
        <end position="48"/>
    </location>
</feature>
<keyword evidence="3" id="KW-1185">Reference proteome</keyword>
<feature type="compositionally biased region" description="Polar residues" evidence="1">
    <location>
        <begin position="78"/>
        <end position="100"/>
    </location>
</feature>
<feature type="compositionally biased region" description="Low complexity" evidence="1">
    <location>
        <begin position="1"/>
        <end position="29"/>
    </location>
</feature>
<evidence type="ECO:0000313" key="2">
    <source>
        <dbReference type="EMBL" id="KAG0583282.1"/>
    </source>
</evidence>
<accession>A0A8T0IJ02</accession>
<name>A0A8T0IJ02_CERPU</name>
<evidence type="ECO:0000313" key="3">
    <source>
        <dbReference type="Proteomes" id="UP000822688"/>
    </source>
</evidence>
<dbReference type="AlphaFoldDB" id="A0A8T0IJ02"/>
<dbReference type="Proteomes" id="UP000822688">
    <property type="component" value="Chromosome 3"/>
</dbReference>
<reference evidence="2" key="1">
    <citation type="submission" date="2020-06" db="EMBL/GenBank/DDBJ databases">
        <title>WGS assembly of Ceratodon purpureus strain R40.</title>
        <authorList>
            <person name="Carey S.B."/>
            <person name="Jenkins J."/>
            <person name="Shu S."/>
            <person name="Lovell J.T."/>
            <person name="Sreedasyam A."/>
            <person name="Maumus F."/>
            <person name="Tiley G.P."/>
            <person name="Fernandez-Pozo N."/>
            <person name="Barry K."/>
            <person name="Chen C."/>
            <person name="Wang M."/>
            <person name="Lipzen A."/>
            <person name="Daum C."/>
            <person name="Saski C.A."/>
            <person name="Payton A.C."/>
            <person name="Mcbreen J.C."/>
            <person name="Conrad R.E."/>
            <person name="Kollar L.M."/>
            <person name="Olsson S."/>
            <person name="Huttunen S."/>
            <person name="Landis J.B."/>
            <person name="Wickett N.J."/>
            <person name="Johnson M.G."/>
            <person name="Rensing S.A."/>
            <person name="Grimwood J."/>
            <person name="Schmutz J."/>
            <person name="Mcdaniel S.F."/>
        </authorList>
    </citation>
    <scope>NUCLEOTIDE SEQUENCE</scope>
    <source>
        <strain evidence="2">R40</strain>
    </source>
</reference>
<dbReference type="EMBL" id="CM026423">
    <property type="protein sequence ID" value="KAG0583282.1"/>
    <property type="molecule type" value="Genomic_DNA"/>
</dbReference>
<organism evidence="2 3">
    <name type="scientific">Ceratodon purpureus</name>
    <name type="common">Fire moss</name>
    <name type="synonym">Dicranum purpureum</name>
    <dbReference type="NCBI Taxonomy" id="3225"/>
    <lineage>
        <taxon>Eukaryota</taxon>
        <taxon>Viridiplantae</taxon>
        <taxon>Streptophyta</taxon>
        <taxon>Embryophyta</taxon>
        <taxon>Bryophyta</taxon>
        <taxon>Bryophytina</taxon>
        <taxon>Bryopsida</taxon>
        <taxon>Dicranidae</taxon>
        <taxon>Pseudoditrichales</taxon>
        <taxon>Ditrichaceae</taxon>
        <taxon>Ceratodon</taxon>
    </lineage>
</organism>
<evidence type="ECO:0000256" key="1">
    <source>
        <dbReference type="SAM" id="MobiDB-lite"/>
    </source>
</evidence>
<gene>
    <name evidence="2" type="ORF">KC19_3G123500</name>
</gene>
<feature type="compositionally biased region" description="Polar residues" evidence="1">
    <location>
        <begin position="53"/>
        <end position="67"/>
    </location>
</feature>
<feature type="region of interest" description="Disordered" evidence="1">
    <location>
        <begin position="1"/>
        <end position="100"/>
    </location>
</feature>
<proteinExistence type="predicted"/>
<sequence length="100" mass="11144">MQLLPLKKLPQIQPHLPNCLQNPHSTPLHHISHPPSPSPSQSPSPPPVLLKTLNLQTPKPNTTNSRLHNPHSLHPKLSNMTRLHQSMTAIGSRNKQPQTK</sequence>
<comment type="caution">
    <text evidence="2">The sequence shown here is derived from an EMBL/GenBank/DDBJ whole genome shotgun (WGS) entry which is preliminary data.</text>
</comment>
<protein>
    <submittedName>
        <fullName evidence="2">Uncharacterized protein</fullName>
    </submittedName>
</protein>